<organism evidence="1 2">
    <name type="scientific">Sphingopyxis bauzanensis</name>
    <dbReference type="NCBI Taxonomy" id="651663"/>
    <lineage>
        <taxon>Bacteria</taxon>
        <taxon>Pseudomonadati</taxon>
        <taxon>Pseudomonadota</taxon>
        <taxon>Alphaproteobacteria</taxon>
        <taxon>Sphingomonadales</taxon>
        <taxon>Sphingomonadaceae</taxon>
        <taxon>Sphingopyxis</taxon>
    </lineage>
</organism>
<dbReference type="Gene3D" id="3.40.630.40">
    <property type="entry name" value="Zn-dependent exopeptidases"/>
    <property type="match status" value="1"/>
</dbReference>
<dbReference type="Proteomes" id="UP000197361">
    <property type="component" value="Unassembled WGS sequence"/>
</dbReference>
<dbReference type="Pfam" id="PF05013">
    <property type="entry name" value="FGase"/>
    <property type="match status" value="1"/>
</dbReference>
<dbReference type="RefSeq" id="WP_088442350.1">
    <property type="nucleotide sequence ID" value="NZ_BMMC01000010.1"/>
</dbReference>
<dbReference type="InterPro" id="IPR010247">
    <property type="entry name" value="HutG_amidohyd"/>
</dbReference>
<proteinExistence type="predicted"/>
<evidence type="ECO:0000313" key="1">
    <source>
        <dbReference type="EMBL" id="OWQ94499.1"/>
    </source>
</evidence>
<protein>
    <submittedName>
        <fullName evidence="1">N-formylglutamate deformylase</fullName>
    </submittedName>
</protein>
<comment type="caution">
    <text evidence="1">The sequence shown here is derived from an EMBL/GenBank/DDBJ whole genome shotgun (WGS) entry which is preliminary data.</text>
</comment>
<dbReference type="AlphaFoldDB" id="A0A246JPA3"/>
<gene>
    <name evidence="1" type="primary">hutG</name>
    <name evidence="1" type="ORF">CDQ92_15510</name>
</gene>
<name>A0A246JPA3_9SPHN</name>
<evidence type="ECO:0000313" key="2">
    <source>
        <dbReference type="Proteomes" id="UP000197361"/>
    </source>
</evidence>
<accession>A0A246JPA3</accession>
<dbReference type="InterPro" id="IPR007709">
    <property type="entry name" value="N-FG_amidohydro"/>
</dbReference>
<sequence>MTDWLDIRRGEAPLVVAFPHTGTDLADIGAAFRSEWLARRDADWWVDRLYDFAADLGATTIRTGISRSVIDVNRDPSGASLYPGQAMTELCPATTFDGEPLYPDAGPNAAEIARRRARWFDPYHAAIEAEIARLKALYPRVVFYDAHSIRSHVPRLFDGELPQFNIGTNGRVTCDPALAAAIEGVCAASGHSHVLDGRFKGGWTTRHYGRPADGMHAVQIELAMRGYLVEPAAIDEANWPQPLDPTRAASLTPILHDILRACLVFAAPTKGKT</sequence>
<dbReference type="NCBIfam" id="TIGR02017">
    <property type="entry name" value="hutG_amidohyd"/>
    <property type="match status" value="1"/>
</dbReference>
<dbReference type="SUPFAM" id="SSF53187">
    <property type="entry name" value="Zn-dependent exopeptidases"/>
    <property type="match status" value="1"/>
</dbReference>
<keyword evidence="2" id="KW-1185">Reference proteome</keyword>
<dbReference type="OrthoDB" id="8716700at2"/>
<dbReference type="EMBL" id="NISK01000004">
    <property type="protein sequence ID" value="OWQ94499.1"/>
    <property type="molecule type" value="Genomic_DNA"/>
</dbReference>
<reference evidence="1 2" key="1">
    <citation type="journal article" date="2010" name="Int. J. Syst. Evol. Microbiol.">
        <title>Sphingopyxis bauzanensis sp. nov., a psychrophilic bacterium isolated from soil.</title>
        <authorList>
            <person name="Zhang D.C."/>
            <person name="Liu H.C."/>
            <person name="Xin Y.H."/>
            <person name="Zhou Y.G."/>
            <person name="Schinner F."/>
            <person name="Margesin R."/>
        </authorList>
    </citation>
    <scope>NUCLEOTIDE SEQUENCE [LARGE SCALE GENOMIC DNA]</scope>
    <source>
        <strain evidence="1 2">DSM 22271</strain>
    </source>
</reference>